<dbReference type="EMBL" id="DF820459">
    <property type="protein sequence ID" value="GAK53216.1"/>
    <property type="molecule type" value="Genomic_DNA"/>
</dbReference>
<evidence type="ECO:0000256" key="1">
    <source>
        <dbReference type="SAM" id="Phobius"/>
    </source>
</evidence>
<dbReference type="AlphaFoldDB" id="A0A0S6W0P8"/>
<keyword evidence="1" id="KW-1133">Transmembrane helix</keyword>
<accession>A0A0S6W0P8</accession>
<proteinExistence type="predicted"/>
<protein>
    <submittedName>
        <fullName evidence="2">Uncharacterized protein</fullName>
    </submittedName>
</protein>
<sequence>MSVRIISLQFQRFFRVGNGIFKLGFGVISIAVVFSLRPCRKIHAASQNIGFGHVGIDF</sequence>
<reference evidence="2" key="1">
    <citation type="journal article" date="2015" name="PeerJ">
        <title>First genomic representation of candidate bacterial phylum KSB3 points to enhanced environmental sensing as a trigger of wastewater bulking.</title>
        <authorList>
            <person name="Sekiguchi Y."/>
            <person name="Ohashi A."/>
            <person name="Parks D.H."/>
            <person name="Yamauchi T."/>
            <person name="Tyson G.W."/>
            <person name="Hugenholtz P."/>
        </authorList>
    </citation>
    <scope>NUCLEOTIDE SEQUENCE [LARGE SCALE GENOMIC DNA]</scope>
</reference>
<name>A0A0S6W0P8_9BACT</name>
<evidence type="ECO:0000313" key="3">
    <source>
        <dbReference type="Proteomes" id="UP000030700"/>
    </source>
</evidence>
<organism evidence="2">
    <name type="scientific">Candidatus Moduliflexus flocculans</name>
    <dbReference type="NCBI Taxonomy" id="1499966"/>
    <lineage>
        <taxon>Bacteria</taxon>
        <taxon>Candidatus Moduliflexota</taxon>
        <taxon>Candidatus Moduliflexia</taxon>
        <taxon>Candidatus Moduliflexales</taxon>
        <taxon>Candidatus Moduliflexaceae</taxon>
    </lineage>
</organism>
<gene>
    <name evidence="2" type="ORF">U14_04479</name>
</gene>
<dbReference type="Proteomes" id="UP000030700">
    <property type="component" value="Unassembled WGS sequence"/>
</dbReference>
<dbReference type="HOGENOM" id="CLU_2970050_0_0_0"/>
<keyword evidence="1" id="KW-0472">Membrane</keyword>
<keyword evidence="3" id="KW-1185">Reference proteome</keyword>
<feature type="transmembrane region" description="Helical" evidence="1">
    <location>
        <begin position="20"/>
        <end position="36"/>
    </location>
</feature>
<evidence type="ECO:0000313" key="2">
    <source>
        <dbReference type="EMBL" id="GAK53216.1"/>
    </source>
</evidence>
<keyword evidence="1" id="KW-0812">Transmembrane</keyword>